<dbReference type="AlphaFoldDB" id="A0A1G8A4T3"/>
<accession>A0A1G8A4T3</accession>
<dbReference type="EMBL" id="FNCG01000007">
    <property type="protein sequence ID" value="SDH15847.1"/>
    <property type="molecule type" value="Genomic_DNA"/>
</dbReference>
<name>A0A1G8A4T3_9SPHI</name>
<protein>
    <submittedName>
        <fullName evidence="2">Uncharacterized protein</fullName>
    </submittedName>
</protein>
<dbReference type="RefSeq" id="WP_091168610.1">
    <property type="nucleotide sequence ID" value="NZ_FNCG01000007.1"/>
</dbReference>
<keyword evidence="3" id="KW-1185">Reference proteome</keyword>
<evidence type="ECO:0000313" key="3">
    <source>
        <dbReference type="Proteomes" id="UP000199705"/>
    </source>
</evidence>
<evidence type="ECO:0000313" key="2">
    <source>
        <dbReference type="EMBL" id="SDH15847.1"/>
    </source>
</evidence>
<feature type="chain" id="PRO_5011529151" evidence="1">
    <location>
        <begin position="23"/>
        <end position="82"/>
    </location>
</feature>
<dbReference type="InterPro" id="IPR045391">
    <property type="entry name" value="DUF6520"/>
</dbReference>
<dbReference type="Proteomes" id="UP000199705">
    <property type="component" value="Unassembled WGS sequence"/>
</dbReference>
<dbReference type="Pfam" id="PF20130">
    <property type="entry name" value="DUF6520"/>
    <property type="match status" value="1"/>
</dbReference>
<organism evidence="2 3">
    <name type="scientific">Mucilaginibacter gossypii</name>
    <dbReference type="NCBI Taxonomy" id="551996"/>
    <lineage>
        <taxon>Bacteria</taxon>
        <taxon>Pseudomonadati</taxon>
        <taxon>Bacteroidota</taxon>
        <taxon>Sphingobacteriia</taxon>
        <taxon>Sphingobacteriales</taxon>
        <taxon>Sphingobacteriaceae</taxon>
        <taxon>Mucilaginibacter</taxon>
    </lineage>
</organism>
<keyword evidence="1" id="KW-0732">Signal</keyword>
<feature type="signal peptide" evidence="1">
    <location>
        <begin position="1"/>
        <end position="22"/>
    </location>
</feature>
<sequence>MKGMKLNLAAIAVLLGTGAAFATSAKPANVKWGLSGSTYIQVTGAYSCDPGSTVCTRTYPAGQNPNTNPSGYISQETGVFAQ</sequence>
<gene>
    <name evidence="2" type="ORF">SAMN05192573_10791</name>
</gene>
<proteinExistence type="predicted"/>
<reference evidence="3" key="1">
    <citation type="submission" date="2016-10" db="EMBL/GenBank/DDBJ databases">
        <authorList>
            <person name="Varghese N."/>
            <person name="Submissions S."/>
        </authorList>
    </citation>
    <scope>NUCLEOTIDE SEQUENCE [LARGE SCALE GENOMIC DNA]</scope>
    <source>
        <strain evidence="3">Gh-67</strain>
    </source>
</reference>
<evidence type="ECO:0000256" key="1">
    <source>
        <dbReference type="SAM" id="SignalP"/>
    </source>
</evidence>